<gene>
    <name evidence="1" type="ORF">EWV88_19180</name>
</gene>
<accession>A0A552LG01</accession>
<proteinExistence type="predicted"/>
<sequence>MRNSMIQESMQLHGAMTLFISRANGDTETVYQDNLIVNVGFDFIADAIGKSTSRPSVMGYIALGTGTTAAAATQSALVTEIDRNAATYAHTAGTKTFTFTADFLAGDATGAITEAGVFNAATAGIMFDRVVFPVVNKGADDSLTAVFTFTMS</sequence>
<evidence type="ECO:0000313" key="1">
    <source>
        <dbReference type="EMBL" id="TRV19151.1"/>
    </source>
</evidence>
<organism evidence="1 2">
    <name type="scientific">Microcystis wesenbergii Mw_MB_S_20031200_S109D</name>
    <dbReference type="NCBI Taxonomy" id="2486241"/>
    <lineage>
        <taxon>Bacteria</taxon>
        <taxon>Bacillati</taxon>
        <taxon>Cyanobacteriota</taxon>
        <taxon>Cyanophyceae</taxon>
        <taxon>Oscillatoriophycideae</taxon>
        <taxon>Chroococcales</taxon>
        <taxon>Microcystaceae</taxon>
        <taxon>Microcystis</taxon>
    </lineage>
</organism>
<evidence type="ECO:0000313" key="2">
    <source>
        <dbReference type="Proteomes" id="UP000318616"/>
    </source>
</evidence>
<dbReference type="EMBL" id="SFAP01000237">
    <property type="protein sequence ID" value="TRV19151.1"/>
    <property type="molecule type" value="Genomic_DNA"/>
</dbReference>
<protein>
    <submittedName>
        <fullName evidence="1">Uncharacterized protein</fullName>
    </submittedName>
</protein>
<dbReference type="Proteomes" id="UP000318616">
    <property type="component" value="Unassembled WGS sequence"/>
</dbReference>
<dbReference type="AlphaFoldDB" id="A0A552LG01"/>
<comment type="caution">
    <text evidence="1">The sequence shown here is derived from an EMBL/GenBank/DDBJ whole genome shotgun (WGS) entry which is preliminary data.</text>
</comment>
<reference evidence="1 2" key="1">
    <citation type="submission" date="2019-01" db="EMBL/GenBank/DDBJ databases">
        <title>Coherence of Microcystis species and biogeography revealed through population genomics.</title>
        <authorList>
            <person name="Perez-Carrascal O.M."/>
            <person name="Terrat Y."/>
            <person name="Giani A."/>
            <person name="Fortin N."/>
            <person name="Tromas N."/>
            <person name="Shapiro B.J."/>
        </authorList>
    </citation>
    <scope>NUCLEOTIDE SEQUENCE [LARGE SCALE GENOMIC DNA]</scope>
    <source>
        <strain evidence="1">Mw_MB_S_20031200_S109D</strain>
    </source>
</reference>
<name>A0A552LG01_9CHRO</name>